<gene>
    <name evidence="2" type="ordered locus">Gura_2727</name>
</gene>
<dbReference type="HOGENOM" id="CLU_147162_7_0_7"/>
<keyword evidence="1" id="KW-1277">Toxin-antitoxin system</keyword>
<dbReference type="InterPro" id="IPR007712">
    <property type="entry name" value="RelE/ParE_toxin"/>
</dbReference>
<evidence type="ECO:0000313" key="2">
    <source>
        <dbReference type="EMBL" id="ABQ26901.1"/>
    </source>
</evidence>
<dbReference type="STRING" id="351605.Gura_2727"/>
<dbReference type="AlphaFoldDB" id="A5G533"/>
<reference evidence="2 3" key="1">
    <citation type="submission" date="2007-05" db="EMBL/GenBank/DDBJ databases">
        <title>Complete sequence of Geobacter uraniireducens Rf4.</title>
        <authorList>
            <consortium name="US DOE Joint Genome Institute"/>
            <person name="Copeland A."/>
            <person name="Lucas S."/>
            <person name="Lapidus A."/>
            <person name="Barry K."/>
            <person name="Detter J.C."/>
            <person name="Glavina del Rio T."/>
            <person name="Hammon N."/>
            <person name="Israni S."/>
            <person name="Dalin E."/>
            <person name="Tice H."/>
            <person name="Pitluck S."/>
            <person name="Chertkov O."/>
            <person name="Brettin T."/>
            <person name="Bruce D."/>
            <person name="Han C."/>
            <person name="Schmutz J."/>
            <person name="Larimer F."/>
            <person name="Land M."/>
            <person name="Hauser L."/>
            <person name="Kyrpides N."/>
            <person name="Mikhailova N."/>
            <person name="Shelobolina E."/>
            <person name="Aklujkar M."/>
            <person name="Lovley D."/>
            <person name="Richardson P."/>
        </authorList>
    </citation>
    <scope>NUCLEOTIDE SEQUENCE [LARGE SCALE GENOMIC DNA]</scope>
    <source>
        <strain evidence="2 3">Rf4</strain>
    </source>
</reference>
<organism evidence="2 3">
    <name type="scientific">Geotalea uraniireducens (strain Rf4)</name>
    <name type="common">Geobacter uraniireducens</name>
    <dbReference type="NCBI Taxonomy" id="351605"/>
    <lineage>
        <taxon>Bacteria</taxon>
        <taxon>Pseudomonadati</taxon>
        <taxon>Thermodesulfobacteriota</taxon>
        <taxon>Desulfuromonadia</taxon>
        <taxon>Geobacterales</taxon>
        <taxon>Geobacteraceae</taxon>
        <taxon>Geotalea</taxon>
    </lineage>
</organism>
<sequence>MNKSMKIRFFPSAEAELQDAVNYFNSQCEGLGFEFAAEIQRTIERIISNPEAWTKLSVYCHRCRTKRFPHAVIYYIENNLLFVVSIMHMKREPNSWRTYLPPHKQ</sequence>
<proteinExistence type="predicted"/>
<name>A5G533_GEOUR</name>
<protein>
    <recommendedName>
        <fullName evidence="4">Plasmid stabilization system</fullName>
    </recommendedName>
</protein>
<dbReference type="InterPro" id="IPR035093">
    <property type="entry name" value="RelE/ParE_toxin_dom_sf"/>
</dbReference>
<evidence type="ECO:0000313" key="3">
    <source>
        <dbReference type="Proteomes" id="UP000006695"/>
    </source>
</evidence>
<dbReference type="Proteomes" id="UP000006695">
    <property type="component" value="Chromosome"/>
</dbReference>
<dbReference type="Pfam" id="PF05016">
    <property type="entry name" value="ParE_toxin"/>
    <property type="match status" value="1"/>
</dbReference>
<accession>A5G533</accession>
<keyword evidence="3" id="KW-1185">Reference proteome</keyword>
<dbReference type="KEGG" id="gur:Gura_2727"/>
<dbReference type="EMBL" id="CP000698">
    <property type="protein sequence ID" value="ABQ26901.1"/>
    <property type="molecule type" value="Genomic_DNA"/>
</dbReference>
<evidence type="ECO:0008006" key="4">
    <source>
        <dbReference type="Google" id="ProtNLM"/>
    </source>
</evidence>
<evidence type="ECO:0000256" key="1">
    <source>
        <dbReference type="ARBA" id="ARBA00022649"/>
    </source>
</evidence>
<dbReference type="Gene3D" id="3.30.2310.20">
    <property type="entry name" value="RelE-like"/>
    <property type="match status" value="1"/>
</dbReference>